<name>A0A3Q0T0Y3_AMPCI</name>
<organism evidence="1 2">
    <name type="scientific">Amphilophus citrinellus</name>
    <name type="common">Midas cichlid</name>
    <name type="synonym">Cichlasoma citrinellum</name>
    <dbReference type="NCBI Taxonomy" id="61819"/>
    <lineage>
        <taxon>Eukaryota</taxon>
        <taxon>Metazoa</taxon>
        <taxon>Chordata</taxon>
        <taxon>Craniata</taxon>
        <taxon>Vertebrata</taxon>
        <taxon>Euteleostomi</taxon>
        <taxon>Actinopterygii</taxon>
        <taxon>Neopterygii</taxon>
        <taxon>Teleostei</taxon>
        <taxon>Neoteleostei</taxon>
        <taxon>Acanthomorphata</taxon>
        <taxon>Ovalentaria</taxon>
        <taxon>Cichlomorphae</taxon>
        <taxon>Cichliformes</taxon>
        <taxon>Cichlidae</taxon>
        <taxon>New World cichlids</taxon>
        <taxon>Cichlasomatinae</taxon>
        <taxon>Heroini</taxon>
        <taxon>Amphilophus</taxon>
    </lineage>
</organism>
<proteinExistence type="predicted"/>
<evidence type="ECO:0000313" key="1">
    <source>
        <dbReference type="Ensembl" id="ENSACIP00000028517.1"/>
    </source>
</evidence>
<dbReference type="InterPro" id="IPR052709">
    <property type="entry name" value="Transposase-MT_Hybrid"/>
</dbReference>
<protein>
    <recommendedName>
        <fullName evidence="3">Histone-lysine N-methyltransferase SETMAR</fullName>
    </recommendedName>
</protein>
<keyword evidence="2" id="KW-1185">Reference proteome</keyword>
<evidence type="ECO:0000313" key="2">
    <source>
        <dbReference type="Proteomes" id="UP000261340"/>
    </source>
</evidence>
<dbReference type="Proteomes" id="UP000261340">
    <property type="component" value="Unplaced"/>
</dbReference>
<reference evidence="1" key="2">
    <citation type="submission" date="2025-09" db="UniProtKB">
        <authorList>
            <consortium name="Ensembl"/>
        </authorList>
    </citation>
    <scope>IDENTIFICATION</scope>
</reference>
<dbReference type="PANTHER" id="PTHR46060">
    <property type="entry name" value="MARINER MOS1 TRANSPOSASE-LIKE PROTEIN"/>
    <property type="match status" value="1"/>
</dbReference>
<dbReference type="InterPro" id="IPR036397">
    <property type="entry name" value="RNaseH_sf"/>
</dbReference>
<sequence>DLLYLLSYSQLCKLPCTFKYSREAILLKLMKGVLFHQDNAPAHKSVVAMAAVYNCDFELVDHPPYSPDLASSDYFMLPNLKKNTRLGNRIGPIKDQDESFSTTGIRALQHRWKKCVDRRGDYVEK</sequence>
<accession>A0A3Q0T0Y3</accession>
<dbReference type="Ensembl" id="ENSACIT00000029271.1">
    <property type="protein sequence ID" value="ENSACIP00000028517.1"/>
    <property type="gene ID" value="ENSACIG00000022093.1"/>
</dbReference>
<dbReference type="AlphaFoldDB" id="A0A3Q0T0Y3"/>
<dbReference type="GO" id="GO:0003676">
    <property type="term" value="F:nucleic acid binding"/>
    <property type="evidence" value="ECO:0007669"/>
    <property type="project" value="InterPro"/>
</dbReference>
<dbReference type="OMA" id="MAAVYNC"/>
<dbReference type="Gene3D" id="3.30.420.10">
    <property type="entry name" value="Ribonuclease H-like superfamily/Ribonuclease H"/>
    <property type="match status" value="1"/>
</dbReference>
<dbReference type="STRING" id="61819.ENSACIP00000028517"/>
<reference evidence="1" key="1">
    <citation type="submission" date="2025-08" db="UniProtKB">
        <authorList>
            <consortium name="Ensembl"/>
        </authorList>
    </citation>
    <scope>IDENTIFICATION</scope>
</reference>
<evidence type="ECO:0008006" key="3">
    <source>
        <dbReference type="Google" id="ProtNLM"/>
    </source>
</evidence>
<dbReference type="GeneTree" id="ENSGT00940000177279"/>
<dbReference type="PANTHER" id="PTHR46060:SF1">
    <property type="entry name" value="MARINER MOS1 TRANSPOSASE-LIKE PROTEIN"/>
    <property type="match status" value="1"/>
</dbReference>